<keyword evidence="3 8" id="KW-1134">Transmembrane beta strand</keyword>
<feature type="chain" id="PRO_5012990019" description="TonB-dependent receptor plug domain-containing protein" evidence="9">
    <location>
        <begin position="21"/>
        <end position="816"/>
    </location>
</feature>
<dbReference type="InterPro" id="IPR039426">
    <property type="entry name" value="TonB-dep_rcpt-like"/>
</dbReference>
<evidence type="ECO:0000256" key="7">
    <source>
        <dbReference type="ARBA" id="ARBA00023237"/>
    </source>
</evidence>
<gene>
    <name evidence="11" type="ORF">BSZ37_01680</name>
</gene>
<dbReference type="OrthoDB" id="9803050at2"/>
<dbReference type="Pfam" id="PF07715">
    <property type="entry name" value="Plug"/>
    <property type="match status" value="1"/>
</dbReference>
<keyword evidence="4 8" id="KW-0812">Transmembrane</keyword>
<dbReference type="InterPro" id="IPR008969">
    <property type="entry name" value="CarboxyPept-like_regulatory"/>
</dbReference>
<sequence length="816" mass="87901">MALRSLVLFLCALVAPPASAEPSADPVAEPVRGVVSGVVTDAETGEVLIGATVYAPDLGRGTAANAYGFYSLPVPADSVRLRVSYVGYVAEERVVDARDDVRLDVALRPESLGEVVVEADEDGVGERPEDSAQMGEVALTGRDVQGLPALLGEADVLKAVQLLPGVRGGAEGTAGIYVRGGSPDQTLVLLDGVPVYNSSHLFGFLSTFNGDAVSRVELTKGAYPARFGGRLGSVLDVRLRDGNNEEVGGQGQVGLLSSRLLLEGPITDESSFLISGRRTYIDVVAKPFIDAAQEGSDEQIDPRAYFYDLNAKLNWQPTERDRVYLSLYGGADVFGFEAVDTVRSCAPEDDCETEEDVYGGGLDWGNLTGALRYTRVLSPRAFAALTLTASDYRFEVGANVEVGVGTDDEILSRVRYESGIRDLGVRGDVDLALGSGHTVRFGGGATVHRFTPGALSLSGEIAREGIAIDTLLGSSRTLGADVVAYAEDEWRVNDKLQLGLGLHGAIYTTGGYTYPSLEPRASAAYQLLPRLAVKASAAITQQPLHLLTTGAGLGLPADLWVPADSIGPQRGSQVAVGLAGSSPSGRTTWTLEGYWRDMRGLVAYREGAAFTTPFDDWQELVVTGDGTSRGLELFVQHRTERLTTWLGYTLAKTDRQFDALNDGERFPFRYDRRHDVSAVALYQLSRFFDVSAAFVYGTGDAVTLPVAAYEGTRFGFSSVDAWVNGQSTTETTVYGPRNGHRLPAYVRLDLAATWYFRRGPRPHALSLSVYNATNQKNPFLTTFDTEYDYQTGQRRQKLVGVALFPVLPSLSYQFSF</sequence>
<dbReference type="InterPro" id="IPR012910">
    <property type="entry name" value="Plug_dom"/>
</dbReference>
<organism evidence="11 12">
    <name type="scientific">Rubrivirga marina</name>
    <dbReference type="NCBI Taxonomy" id="1196024"/>
    <lineage>
        <taxon>Bacteria</taxon>
        <taxon>Pseudomonadati</taxon>
        <taxon>Rhodothermota</taxon>
        <taxon>Rhodothermia</taxon>
        <taxon>Rhodothermales</taxon>
        <taxon>Rubricoccaceae</taxon>
        <taxon>Rubrivirga</taxon>
    </lineage>
</organism>
<keyword evidence="5 9" id="KW-0732">Signal</keyword>
<dbReference type="InterPro" id="IPR036942">
    <property type="entry name" value="Beta-barrel_TonB_sf"/>
</dbReference>
<dbReference type="InterPro" id="IPR037066">
    <property type="entry name" value="Plug_dom_sf"/>
</dbReference>
<dbReference type="RefSeq" id="WP_095508877.1">
    <property type="nucleotide sequence ID" value="NZ_MQWD01000001.1"/>
</dbReference>
<dbReference type="AlphaFoldDB" id="A0A271IVV0"/>
<evidence type="ECO:0000313" key="12">
    <source>
        <dbReference type="Proteomes" id="UP000216339"/>
    </source>
</evidence>
<reference evidence="11 12" key="1">
    <citation type="submission" date="2016-11" db="EMBL/GenBank/DDBJ databases">
        <title>Study of marine rhodopsin-containing bacteria.</title>
        <authorList>
            <person name="Yoshizawa S."/>
            <person name="Kumagai Y."/>
            <person name="Kogure K."/>
        </authorList>
    </citation>
    <scope>NUCLEOTIDE SEQUENCE [LARGE SCALE GENOMIC DNA]</scope>
    <source>
        <strain evidence="11 12">SAORIC-28</strain>
    </source>
</reference>
<keyword evidence="12" id="KW-1185">Reference proteome</keyword>
<keyword evidence="7 8" id="KW-0998">Cell outer membrane</keyword>
<evidence type="ECO:0000259" key="10">
    <source>
        <dbReference type="Pfam" id="PF07715"/>
    </source>
</evidence>
<dbReference type="Gene3D" id="2.170.130.10">
    <property type="entry name" value="TonB-dependent receptor, plug domain"/>
    <property type="match status" value="1"/>
</dbReference>
<evidence type="ECO:0000256" key="3">
    <source>
        <dbReference type="ARBA" id="ARBA00022452"/>
    </source>
</evidence>
<evidence type="ECO:0000256" key="8">
    <source>
        <dbReference type="PROSITE-ProRule" id="PRU01360"/>
    </source>
</evidence>
<evidence type="ECO:0000313" key="11">
    <source>
        <dbReference type="EMBL" id="PAP75240.1"/>
    </source>
</evidence>
<dbReference type="PANTHER" id="PTHR30069">
    <property type="entry name" value="TONB-DEPENDENT OUTER MEMBRANE RECEPTOR"/>
    <property type="match status" value="1"/>
</dbReference>
<evidence type="ECO:0000256" key="5">
    <source>
        <dbReference type="ARBA" id="ARBA00022729"/>
    </source>
</evidence>
<dbReference type="SUPFAM" id="SSF56935">
    <property type="entry name" value="Porins"/>
    <property type="match status" value="1"/>
</dbReference>
<evidence type="ECO:0000256" key="6">
    <source>
        <dbReference type="ARBA" id="ARBA00023136"/>
    </source>
</evidence>
<feature type="domain" description="TonB-dependent receptor plug" evidence="10">
    <location>
        <begin position="153"/>
        <end position="230"/>
    </location>
</feature>
<feature type="signal peptide" evidence="9">
    <location>
        <begin position="1"/>
        <end position="20"/>
    </location>
</feature>
<keyword evidence="2 8" id="KW-0813">Transport</keyword>
<keyword evidence="6 8" id="KW-0472">Membrane</keyword>
<comment type="similarity">
    <text evidence="8">Belongs to the TonB-dependent receptor family.</text>
</comment>
<dbReference type="Proteomes" id="UP000216339">
    <property type="component" value="Unassembled WGS sequence"/>
</dbReference>
<dbReference type="Gene3D" id="2.40.170.20">
    <property type="entry name" value="TonB-dependent receptor, beta-barrel domain"/>
    <property type="match status" value="1"/>
</dbReference>
<dbReference type="PANTHER" id="PTHR30069:SF29">
    <property type="entry name" value="HEMOGLOBIN AND HEMOGLOBIN-HAPTOGLOBIN-BINDING PROTEIN 1-RELATED"/>
    <property type="match status" value="1"/>
</dbReference>
<accession>A0A271IVV0</accession>
<evidence type="ECO:0000256" key="1">
    <source>
        <dbReference type="ARBA" id="ARBA00004571"/>
    </source>
</evidence>
<evidence type="ECO:0000256" key="4">
    <source>
        <dbReference type="ARBA" id="ARBA00022692"/>
    </source>
</evidence>
<comment type="caution">
    <text evidence="11">The sequence shown here is derived from an EMBL/GenBank/DDBJ whole genome shotgun (WGS) entry which is preliminary data.</text>
</comment>
<dbReference type="EMBL" id="MQWD01000001">
    <property type="protein sequence ID" value="PAP75240.1"/>
    <property type="molecule type" value="Genomic_DNA"/>
</dbReference>
<dbReference type="SUPFAM" id="SSF49464">
    <property type="entry name" value="Carboxypeptidase regulatory domain-like"/>
    <property type="match status" value="1"/>
</dbReference>
<dbReference type="PROSITE" id="PS52016">
    <property type="entry name" value="TONB_DEPENDENT_REC_3"/>
    <property type="match status" value="1"/>
</dbReference>
<comment type="subcellular location">
    <subcellularLocation>
        <location evidence="1 8">Cell outer membrane</location>
        <topology evidence="1 8">Multi-pass membrane protein</topology>
    </subcellularLocation>
</comment>
<dbReference type="GO" id="GO:0044718">
    <property type="term" value="P:siderophore transmembrane transport"/>
    <property type="evidence" value="ECO:0007669"/>
    <property type="project" value="TreeGrafter"/>
</dbReference>
<evidence type="ECO:0000256" key="2">
    <source>
        <dbReference type="ARBA" id="ARBA00022448"/>
    </source>
</evidence>
<dbReference type="Gene3D" id="2.60.40.1120">
    <property type="entry name" value="Carboxypeptidase-like, regulatory domain"/>
    <property type="match status" value="1"/>
</dbReference>
<protein>
    <recommendedName>
        <fullName evidence="10">TonB-dependent receptor plug domain-containing protein</fullName>
    </recommendedName>
</protein>
<proteinExistence type="inferred from homology"/>
<dbReference type="GO" id="GO:0015344">
    <property type="term" value="F:siderophore uptake transmembrane transporter activity"/>
    <property type="evidence" value="ECO:0007669"/>
    <property type="project" value="TreeGrafter"/>
</dbReference>
<dbReference type="Pfam" id="PF13715">
    <property type="entry name" value="CarbopepD_reg_2"/>
    <property type="match status" value="1"/>
</dbReference>
<evidence type="ECO:0000256" key="9">
    <source>
        <dbReference type="SAM" id="SignalP"/>
    </source>
</evidence>
<name>A0A271IVV0_9BACT</name>
<dbReference type="GO" id="GO:0009279">
    <property type="term" value="C:cell outer membrane"/>
    <property type="evidence" value="ECO:0007669"/>
    <property type="project" value="UniProtKB-SubCell"/>
</dbReference>